<dbReference type="GO" id="GO:0016301">
    <property type="term" value="F:kinase activity"/>
    <property type="evidence" value="ECO:0007669"/>
    <property type="project" value="UniProtKB-KW"/>
</dbReference>
<keyword evidence="1" id="KW-0808">Transferase</keyword>
<dbReference type="AlphaFoldDB" id="A0A834SWL6"/>
<gene>
    <name evidence="1" type="ORF">G2W53_036848</name>
</gene>
<comment type="caution">
    <text evidence="1">The sequence shown here is derived from an EMBL/GenBank/DDBJ whole genome shotgun (WGS) entry which is preliminary data.</text>
</comment>
<name>A0A834SWL6_9FABA</name>
<keyword evidence="1" id="KW-0418">Kinase</keyword>
<proteinExistence type="predicted"/>
<evidence type="ECO:0000313" key="2">
    <source>
        <dbReference type="Proteomes" id="UP000634136"/>
    </source>
</evidence>
<protein>
    <submittedName>
        <fullName evidence="1">Serine/threonine-protein kinase greatwall isoform X3</fullName>
    </submittedName>
</protein>
<dbReference type="EMBL" id="JAAIUW010000011">
    <property type="protein sequence ID" value="KAF7810105.1"/>
    <property type="molecule type" value="Genomic_DNA"/>
</dbReference>
<dbReference type="OrthoDB" id="68575at2759"/>
<evidence type="ECO:0000313" key="1">
    <source>
        <dbReference type="EMBL" id="KAF7810105.1"/>
    </source>
</evidence>
<organism evidence="1 2">
    <name type="scientific">Senna tora</name>
    <dbReference type="NCBI Taxonomy" id="362788"/>
    <lineage>
        <taxon>Eukaryota</taxon>
        <taxon>Viridiplantae</taxon>
        <taxon>Streptophyta</taxon>
        <taxon>Embryophyta</taxon>
        <taxon>Tracheophyta</taxon>
        <taxon>Spermatophyta</taxon>
        <taxon>Magnoliopsida</taxon>
        <taxon>eudicotyledons</taxon>
        <taxon>Gunneridae</taxon>
        <taxon>Pentapetalae</taxon>
        <taxon>rosids</taxon>
        <taxon>fabids</taxon>
        <taxon>Fabales</taxon>
        <taxon>Fabaceae</taxon>
        <taxon>Caesalpinioideae</taxon>
        <taxon>Cassia clade</taxon>
        <taxon>Senna</taxon>
    </lineage>
</organism>
<reference evidence="1" key="1">
    <citation type="submission" date="2020-09" db="EMBL/GenBank/DDBJ databases">
        <title>Genome-Enabled Discovery of Anthraquinone Biosynthesis in Senna tora.</title>
        <authorList>
            <person name="Kang S.-H."/>
            <person name="Pandey R.P."/>
            <person name="Lee C.-M."/>
            <person name="Sim J.-S."/>
            <person name="Jeong J.-T."/>
            <person name="Choi B.-S."/>
            <person name="Jung M."/>
            <person name="Ginzburg D."/>
            <person name="Zhao K."/>
            <person name="Won S.Y."/>
            <person name="Oh T.-J."/>
            <person name="Yu Y."/>
            <person name="Kim N.-H."/>
            <person name="Lee O.R."/>
            <person name="Lee T.-H."/>
            <person name="Bashyal P."/>
            <person name="Kim T.-S."/>
            <person name="Lee W.-H."/>
            <person name="Kawkins C."/>
            <person name="Kim C.-K."/>
            <person name="Kim J.S."/>
            <person name="Ahn B.O."/>
            <person name="Rhee S.Y."/>
            <person name="Sohng J.K."/>
        </authorList>
    </citation>
    <scope>NUCLEOTIDE SEQUENCE</scope>
    <source>
        <tissue evidence="1">Leaf</tissue>
    </source>
</reference>
<accession>A0A834SWL6</accession>
<dbReference type="Proteomes" id="UP000634136">
    <property type="component" value="Unassembled WGS sequence"/>
</dbReference>
<keyword evidence="2" id="KW-1185">Reference proteome</keyword>
<sequence>MSKESVEGIQIEYIDIASLPMLNTNLEKQETKFGTSLCSSIATSIGTSLDSSIITSFGTSLCSSSIVASLGTSLDSSITTSFGTSLCSSSIAASLGTSLDSTITTSFGTSLCSSISSISLSSQASELTFPEFEGELMMEVKWNKTPLPSNTAIARKGLPYYEMRRISAFYGFIRSDELRLKLAVSAEVRFKRGATLR</sequence>